<keyword evidence="4 6" id="KW-0067">ATP-binding</keyword>
<feature type="compositionally biased region" description="Acidic residues" evidence="7">
    <location>
        <begin position="341"/>
        <end position="356"/>
    </location>
</feature>
<evidence type="ECO:0000256" key="4">
    <source>
        <dbReference type="ARBA" id="ARBA00022840"/>
    </source>
</evidence>
<keyword evidence="5" id="KW-0238">DNA-binding</keyword>
<feature type="binding site" evidence="6">
    <location>
        <begin position="621"/>
        <end position="628"/>
    </location>
    <ligand>
        <name>ATP</name>
        <dbReference type="ChEBI" id="CHEBI:30616"/>
    </ligand>
</feature>
<feature type="compositionally biased region" description="Basic and acidic residues" evidence="7">
    <location>
        <begin position="83"/>
        <end position="118"/>
    </location>
</feature>
<feature type="compositionally biased region" description="Basic and acidic residues" evidence="7">
    <location>
        <begin position="384"/>
        <end position="394"/>
    </location>
</feature>
<dbReference type="GO" id="GO:0003677">
    <property type="term" value="F:DNA binding"/>
    <property type="evidence" value="ECO:0007669"/>
    <property type="project" value="UniProtKB-KW"/>
</dbReference>
<feature type="region of interest" description="Disordered" evidence="7">
    <location>
        <begin position="194"/>
        <end position="300"/>
    </location>
</feature>
<feature type="compositionally biased region" description="Basic and acidic residues" evidence="7">
    <location>
        <begin position="20"/>
        <end position="53"/>
    </location>
</feature>
<feature type="region of interest" description="Disordered" evidence="7">
    <location>
        <begin position="20"/>
        <end position="152"/>
    </location>
</feature>
<evidence type="ECO:0000256" key="5">
    <source>
        <dbReference type="ARBA" id="ARBA00023125"/>
    </source>
</evidence>
<dbReference type="InterPro" id="IPR050206">
    <property type="entry name" value="FtsK/SpoIIIE/SftA"/>
</dbReference>
<dbReference type="KEGG" id="bvq:FHE72_18305"/>
<dbReference type="InterPro" id="IPR036390">
    <property type="entry name" value="WH_DNA-bd_sf"/>
</dbReference>
<comment type="similarity">
    <text evidence="1">Belongs to the FtsK/SpoIIIE/SftA family.</text>
</comment>
<evidence type="ECO:0000256" key="6">
    <source>
        <dbReference type="PROSITE-ProRule" id="PRU00289"/>
    </source>
</evidence>
<dbReference type="InterPro" id="IPR003593">
    <property type="entry name" value="AAA+_ATPase"/>
</dbReference>
<dbReference type="Gene3D" id="3.30.980.40">
    <property type="match status" value="1"/>
</dbReference>
<dbReference type="InterPro" id="IPR036388">
    <property type="entry name" value="WH-like_DNA-bd_sf"/>
</dbReference>
<dbReference type="PANTHER" id="PTHR22683">
    <property type="entry name" value="SPORULATION PROTEIN RELATED"/>
    <property type="match status" value="1"/>
</dbReference>
<dbReference type="Proteomes" id="UP000465062">
    <property type="component" value="Chromosome"/>
</dbReference>
<dbReference type="InterPro" id="IPR002543">
    <property type="entry name" value="FtsK_dom"/>
</dbReference>
<keyword evidence="3" id="KW-0159">Chromosome partition</keyword>
<feature type="compositionally biased region" description="Basic and acidic residues" evidence="7">
    <location>
        <begin position="228"/>
        <end position="247"/>
    </location>
</feature>
<evidence type="ECO:0000256" key="1">
    <source>
        <dbReference type="ARBA" id="ARBA00006474"/>
    </source>
</evidence>
<evidence type="ECO:0000256" key="7">
    <source>
        <dbReference type="SAM" id="MobiDB-lite"/>
    </source>
</evidence>
<dbReference type="InterPro" id="IPR018541">
    <property type="entry name" value="Ftsk_gamma"/>
</dbReference>
<dbReference type="PANTHER" id="PTHR22683:SF42">
    <property type="entry name" value="DNA TRANSLOCASE SFTA"/>
    <property type="match status" value="1"/>
</dbReference>
<dbReference type="AlphaFoldDB" id="A0A6I6UV73"/>
<name>A0A6I6UV73_9BACI</name>
<dbReference type="SMART" id="SM00843">
    <property type="entry name" value="Ftsk_gamma"/>
    <property type="match status" value="1"/>
</dbReference>
<sequence>MSWIKKIFGKLSDNDEQFEEYHDENHDDVQPLEPTKAERKHIAGPNHSRDVEARMTYQYPKGNFRFPLISDGENRERPRRTQRNQEREREKEKPREQEHRQPKSRNHSSDNRKWKEENQSTPIKTKKATKVEKGNSRPFTPTEIPSPIYGFRGRPVKKEESVEYELNKFLHNEEEREEAVINPKALSIVEESLPSGEKESAIAKEPEAEARVQSHTEEIKETFQPVEHPAHAEKIKSEEKQPDRIIETEQEDDGVTVIPTSSHERISLINEPEPVKEEPEMAGQRDTVQESGPSLQFEAAETVEPVQEAPADVTAQLHQETAAVETAEEEGPAVDEKPVMEEEPLVEESPVDEEPEAAVPSEPIKKEPERRKRSHLPFNVLMLKQDKRQMDTRRSSVRTEGPPSMERQRTPEQTAPPVQEARVEESAEDVGREEKQPHQEKAPQQTQVQGEEAVKSYSELSSSSKRTRDYVFPKVDYLTPPVSKEMSEEWLDSQRLLLDETLHNFNVRAKVVNVTQGPSVTRFEVQPEPGVKVNKITNLTDDIKLSLAAKDIRMEAPIPGKHTIGIEVPNRESRPVCISEVIASPAFQEPSSPLTAALGLDISGQPIVTDLSKMPHGLIAGATGSGKSVCINSILVSLLYKSSPDELKMLLIDPKMVELAPYNRIPHLVSPVITDVKAATAALKWAVEEMERRYELFAHTGVRDIKRFNELAKRNKQYSDMLPYLVIVIDELADLMMMSPADVEEAICRIAQKARACGIHLIIATQRPSVDVITGLIKANVPTRVAFSVSSSVDSRTIIDGSGAERLLGKGDMLFLENGSSKPVRLQGTFVSDDEIDDIIRHVREQREPDYLFQQDELIKKAQVTEEEDDLFLEACEFVVDQGGASASSLQRRFRIGYNRAARLMEMMESNGIISESRGSKPRDVLISESELETLA</sequence>
<dbReference type="Pfam" id="PF17854">
    <property type="entry name" value="FtsK_alpha"/>
    <property type="match status" value="1"/>
</dbReference>
<organism evidence="9 10">
    <name type="scientific">Rossellomorea vietnamensis</name>
    <dbReference type="NCBI Taxonomy" id="218284"/>
    <lineage>
        <taxon>Bacteria</taxon>
        <taxon>Bacillati</taxon>
        <taxon>Bacillota</taxon>
        <taxon>Bacilli</taxon>
        <taxon>Bacillales</taxon>
        <taxon>Bacillaceae</taxon>
        <taxon>Rossellomorea</taxon>
    </lineage>
</organism>
<dbReference type="Pfam" id="PF01580">
    <property type="entry name" value="FtsK_SpoIIIE"/>
    <property type="match status" value="1"/>
</dbReference>
<feature type="compositionally biased region" description="Basic and acidic residues" evidence="7">
    <location>
        <begin position="196"/>
        <end position="221"/>
    </location>
</feature>
<protein>
    <submittedName>
        <fullName evidence="9">DNA translocase FtsK</fullName>
    </submittedName>
</protein>
<gene>
    <name evidence="9" type="ORF">FHE72_18305</name>
</gene>
<dbReference type="Gene3D" id="1.10.10.10">
    <property type="entry name" value="Winged helix-like DNA-binding domain superfamily/Winged helix DNA-binding domain"/>
    <property type="match status" value="1"/>
</dbReference>
<dbReference type="InterPro" id="IPR041027">
    <property type="entry name" value="FtsK_alpha"/>
</dbReference>
<reference evidence="9 10" key="1">
    <citation type="submission" date="2019-06" db="EMBL/GenBank/DDBJ databases">
        <title>An operon consisting of a P-type ATPase gene and a transcriptional regular gene given the different cadmium resistance in Bacillus vietamensis 151-6 and Bacillus marisflavi 151-25.</title>
        <authorList>
            <person name="Yu X."/>
        </authorList>
    </citation>
    <scope>NUCLEOTIDE SEQUENCE [LARGE SCALE GENOMIC DNA]</scope>
    <source>
        <strain evidence="9 10">151-6</strain>
    </source>
</reference>
<dbReference type="SUPFAM" id="SSF46785">
    <property type="entry name" value="Winged helix' DNA-binding domain"/>
    <property type="match status" value="1"/>
</dbReference>
<dbReference type="InterPro" id="IPR027417">
    <property type="entry name" value="P-loop_NTPase"/>
</dbReference>
<feature type="region of interest" description="Disordered" evidence="7">
    <location>
        <begin position="313"/>
        <end position="465"/>
    </location>
</feature>
<evidence type="ECO:0000256" key="3">
    <source>
        <dbReference type="ARBA" id="ARBA00022829"/>
    </source>
</evidence>
<evidence type="ECO:0000256" key="2">
    <source>
        <dbReference type="ARBA" id="ARBA00022741"/>
    </source>
</evidence>
<evidence type="ECO:0000259" key="8">
    <source>
        <dbReference type="PROSITE" id="PS50901"/>
    </source>
</evidence>
<keyword evidence="2 6" id="KW-0547">Nucleotide-binding</keyword>
<evidence type="ECO:0000313" key="9">
    <source>
        <dbReference type="EMBL" id="QHE62756.1"/>
    </source>
</evidence>
<feature type="compositionally biased region" description="Basic and acidic residues" evidence="7">
    <location>
        <begin position="421"/>
        <end position="441"/>
    </location>
</feature>
<dbReference type="EMBL" id="CP047394">
    <property type="protein sequence ID" value="QHE62756.1"/>
    <property type="molecule type" value="Genomic_DNA"/>
</dbReference>
<dbReference type="Pfam" id="PF09397">
    <property type="entry name" value="FtsK_gamma"/>
    <property type="match status" value="1"/>
</dbReference>
<dbReference type="SMART" id="SM00382">
    <property type="entry name" value="AAA"/>
    <property type="match status" value="1"/>
</dbReference>
<dbReference type="SUPFAM" id="SSF52540">
    <property type="entry name" value="P-loop containing nucleoside triphosphate hydrolases"/>
    <property type="match status" value="1"/>
</dbReference>
<dbReference type="Gene3D" id="3.40.50.300">
    <property type="entry name" value="P-loop containing nucleotide triphosphate hydrolases"/>
    <property type="match status" value="1"/>
</dbReference>
<feature type="domain" description="FtsK" evidence="8">
    <location>
        <begin position="604"/>
        <end position="796"/>
    </location>
</feature>
<dbReference type="GO" id="GO:0005524">
    <property type="term" value="F:ATP binding"/>
    <property type="evidence" value="ECO:0007669"/>
    <property type="project" value="UniProtKB-UniRule"/>
</dbReference>
<dbReference type="PROSITE" id="PS50901">
    <property type="entry name" value="FTSK"/>
    <property type="match status" value="1"/>
</dbReference>
<proteinExistence type="inferred from homology"/>
<dbReference type="RefSeq" id="WP_159362617.1">
    <property type="nucleotide sequence ID" value="NZ_CP047394.1"/>
</dbReference>
<dbReference type="GO" id="GO:0007059">
    <property type="term" value="P:chromosome segregation"/>
    <property type="evidence" value="ECO:0007669"/>
    <property type="project" value="UniProtKB-KW"/>
</dbReference>
<accession>A0A6I6UV73</accession>
<evidence type="ECO:0000313" key="10">
    <source>
        <dbReference type="Proteomes" id="UP000465062"/>
    </source>
</evidence>